<keyword evidence="3" id="KW-1185">Reference proteome</keyword>
<accession>A0A1H8BDC1</accession>
<gene>
    <name evidence="2" type="ORF">SAMN05192583_1305</name>
</gene>
<proteinExistence type="predicted"/>
<evidence type="ECO:0000256" key="1">
    <source>
        <dbReference type="SAM" id="MobiDB-lite"/>
    </source>
</evidence>
<reference evidence="3" key="1">
    <citation type="submission" date="2016-10" db="EMBL/GenBank/DDBJ databases">
        <authorList>
            <person name="Varghese N."/>
            <person name="Submissions S."/>
        </authorList>
    </citation>
    <scope>NUCLEOTIDE SEQUENCE [LARGE SCALE GENOMIC DNA]</scope>
    <source>
        <strain evidence="3">S6-262</strain>
    </source>
</reference>
<evidence type="ECO:0000313" key="3">
    <source>
        <dbReference type="Proteomes" id="UP000199206"/>
    </source>
</evidence>
<dbReference type="RefSeq" id="WP_093664622.1">
    <property type="nucleotide sequence ID" value="NZ_FOCF01000002.1"/>
</dbReference>
<dbReference type="Proteomes" id="UP000199206">
    <property type="component" value="Unassembled WGS sequence"/>
</dbReference>
<protein>
    <submittedName>
        <fullName evidence="2">Uncharacterized protein</fullName>
    </submittedName>
</protein>
<dbReference type="STRING" id="1166340.SAMN05192583_1305"/>
<feature type="region of interest" description="Disordered" evidence="1">
    <location>
        <begin position="86"/>
        <end position="105"/>
    </location>
</feature>
<sequence length="105" mass="11456">MTVTVRWRPSAQADPLGLHDPIVIKADRDAACEDVAAFEGWTVQRISFQDQGAPRHNPASGIRADTYRHRTLIACRVLESSIESARPAHAGHNPVQMSSGEIIAT</sequence>
<name>A0A1H8BDC1_9SPHN</name>
<evidence type="ECO:0000313" key="2">
    <source>
        <dbReference type="EMBL" id="SEM80449.1"/>
    </source>
</evidence>
<dbReference type="OrthoDB" id="9814952at2"/>
<dbReference type="EMBL" id="FOCF01000002">
    <property type="protein sequence ID" value="SEM80449.1"/>
    <property type="molecule type" value="Genomic_DNA"/>
</dbReference>
<dbReference type="AlphaFoldDB" id="A0A1H8BDC1"/>
<organism evidence="2 3">
    <name type="scientific">Sphingomonas gellani</name>
    <dbReference type="NCBI Taxonomy" id="1166340"/>
    <lineage>
        <taxon>Bacteria</taxon>
        <taxon>Pseudomonadati</taxon>
        <taxon>Pseudomonadota</taxon>
        <taxon>Alphaproteobacteria</taxon>
        <taxon>Sphingomonadales</taxon>
        <taxon>Sphingomonadaceae</taxon>
        <taxon>Sphingomonas</taxon>
    </lineage>
</organism>